<dbReference type="Pfam" id="PF25917">
    <property type="entry name" value="BSH_RND"/>
    <property type="match status" value="1"/>
</dbReference>
<evidence type="ECO:0000259" key="4">
    <source>
        <dbReference type="Pfam" id="PF25917"/>
    </source>
</evidence>
<dbReference type="InterPro" id="IPR058624">
    <property type="entry name" value="MdtA-like_HH"/>
</dbReference>
<evidence type="ECO:0000259" key="6">
    <source>
        <dbReference type="Pfam" id="PF25989"/>
    </source>
</evidence>
<accession>A0A4Q7MZQ5</accession>
<keyword evidence="8" id="KW-1185">Reference proteome</keyword>
<keyword evidence="2" id="KW-0175">Coiled coil</keyword>
<comment type="similarity">
    <text evidence="1">Belongs to the membrane fusion protein (MFP) (TC 8.A.1) family.</text>
</comment>
<evidence type="ECO:0000256" key="1">
    <source>
        <dbReference type="ARBA" id="ARBA00009477"/>
    </source>
</evidence>
<dbReference type="SUPFAM" id="SSF111369">
    <property type="entry name" value="HlyD-like secretion proteins"/>
    <property type="match status" value="1"/>
</dbReference>
<dbReference type="Pfam" id="PF25944">
    <property type="entry name" value="Beta-barrel_RND"/>
    <property type="match status" value="1"/>
</dbReference>
<dbReference type="Gene3D" id="2.40.30.170">
    <property type="match status" value="1"/>
</dbReference>
<dbReference type="NCBIfam" id="TIGR01730">
    <property type="entry name" value="RND_mfp"/>
    <property type="match status" value="1"/>
</dbReference>
<evidence type="ECO:0000256" key="2">
    <source>
        <dbReference type="SAM" id="Coils"/>
    </source>
</evidence>
<dbReference type="Gene3D" id="2.40.50.100">
    <property type="match status" value="1"/>
</dbReference>
<sequence>MLIRQIQQYTGIGALVILAACGGKNQQQQGGTPQAQAVPVTTFQVEASNASYADLYPATVTALEQSEIRPQVNGYVTGIFFKDGARVSKGQKLYTIDQQAYEATYNQAQANLAVQEANLVKAEKDAARYRELDKHDAIAKQQVDNAEAALAAAQKTVEAARANVRAVQTNVRYTTLTAPFSGTIGISQVKVGTPVYAGQTILNTISSNDPIAVDIPVNQREIYQFTKMQQAGTPAGDSTFKLQFGEDIYPFAGKINLVDRAVDPQTGSIKVRIVFPNAKDMLKPGMSGTLRVHRTSAEAVVIPNKAITEQLGEFFVYVVNGDKVSQTKVLTGQPIGPNIIVKEGLKPGDVIVVQGVQNLREGSQIQVQKDTTAQKKP</sequence>
<feature type="domain" description="Multidrug resistance protein MdtA-like barrel-sandwich hybrid" evidence="4">
    <location>
        <begin position="65"/>
        <end position="201"/>
    </location>
</feature>
<dbReference type="PROSITE" id="PS51257">
    <property type="entry name" value="PROKAR_LIPOPROTEIN"/>
    <property type="match status" value="1"/>
</dbReference>
<feature type="coiled-coil region" evidence="2">
    <location>
        <begin position="98"/>
        <end position="170"/>
    </location>
</feature>
<comment type="caution">
    <text evidence="7">The sequence shown here is derived from an EMBL/GenBank/DDBJ whole genome shotgun (WGS) entry which is preliminary data.</text>
</comment>
<dbReference type="InterPro" id="IPR058637">
    <property type="entry name" value="YknX-like_C"/>
</dbReference>
<dbReference type="PANTHER" id="PTHR30158">
    <property type="entry name" value="ACRA/E-RELATED COMPONENT OF DRUG EFFLUX TRANSPORTER"/>
    <property type="match status" value="1"/>
</dbReference>
<dbReference type="InterPro" id="IPR006143">
    <property type="entry name" value="RND_pump_MFP"/>
</dbReference>
<proteinExistence type="inferred from homology"/>
<dbReference type="GO" id="GO:0030313">
    <property type="term" value="C:cell envelope"/>
    <property type="evidence" value="ECO:0007669"/>
    <property type="project" value="UniProtKB-SubCell"/>
</dbReference>
<dbReference type="Gene3D" id="1.10.287.470">
    <property type="entry name" value="Helix hairpin bin"/>
    <property type="match status" value="1"/>
</dbReference>
<dbReference type="GO" id="GO:0005886">
    <property type="term" value="C:plasma membrane"/>
    <property type="evidence" value="ECO:0007669"/>
    <property type="project" value="TreeGrafter"/>
</dbReference>
<dbReference type="Pfam" id="PF25989">
    <property type="entry name" value="YknX_C"/>
    <property type="match status" value="1"/>
</dbReference>
<dbReference type="GO" id="GO:0022857">
    <property type="term" value="F:transmembrane transporter activity"/>
    <property type="evidence" value="ECO:0007669"/>
    <property type="project" value="InterPro"/>
</dbReference>
<dbReference type="Proteomes" id="UP000293874">
    <property type="component" value="Unassembled WGS sequence"/>
</dbReference>
<dbReference type="RefSeq" id="WP_130543091.1">
    <property type="nucleotide sequence ID" value="NZ_CP042431.1"/>
</dbReference>
<evidence type="ECO:0000313" key="8">
    <source>
        <dbReference type="Proteomes" id="UP000293874"/>
    </source>
</evidence>
<dbReference type="EMBL" id="SGXA01000002">
    <property type="protein sequence ID" value="RZS72700.1"/>
    <property type="molecule type" value="Genomic_DNA"/>
</dbReference>
<name>A0A4Q7MZQ5_9BACT</name>
<dbReference type="Pfam" id="PF25876">
    <property type="entry name" value="HH_MFP_RND"/>
    <property type="match status" value="1"/>
</dbReference>
<dbReference type="InterPro" id="IPR058626">
    <property type="entry name" value="MdtA-like_b-barrel"/>
</dbReference>
<evidence type="ECO:0000259" key="3">
    <source>
        <dbReference type="Pfam" id="PF25876"/>
    </source>
</evidence>
<organism evidence="7 8">
    <name type="scientific">Pseudobacter ginsenosidimutans</name>
    <dbReference type="NCBI Taxonomy" id="661488"/>
    <lineage>
        <taxon>Bacteria</taxon>
        <taxon>Pseudomonadati</taxon>
        <taxon>Bacteroidota</taxon>
        <taxon>Chitinophagia</taxon>
        <taxon>Chitinophagales</taxon>
        <taxon>Chitinophagaceae</taxon>
        <taxon>Pseudobacter</taxon>
    </lineage>
</organism>
<reference evidence="7 8" key="1">
    <citation type="submission" date="2019-02" db="EMBL/GenBank/DDBJ databases">
        <title>Genomic Encyclopedia of Type Strains, Phase IV (KMG-IV): sequencing the most valuable type-strain genomes for metagenomic binning, comparative biology and taxonomic classification.</title>
        <authorList>
            <person name="Goeker M."/>
        </authorList>
    </citation>
    <scope>NUCLEOTIDE SEQUENCE [LARGE SCALE GENOMIC DNA]</scope>
    <source>
        <strain evidence="7 8">DSM 18116</strain>
    </source>
</reference>
<dbReference type="AlphaFoldDB" id="A0A4Q7MZQ5"/>
<evidence type="ECO:0000259" key="5">
    <source>
        <dbReference type="Pfam" id="PF25944"/>
    </source>
</evidence>
<dbReference type="InterPro" id="IPR058625">
    <property type="entry name" value="MdtA-like_BSH"/>
</dbReference>
<dbReference type="GO" id="GO:0046677">
    <property type="term" value="P:response to antibiotic"/>
    <property type="evidence" value="ECO:0007669"/>
    <property type="project" value="TreeGrafter"/>
</dbReference>
<feature type="domain" description="YknX-like C-terminal permuted SH3-like" evidence="6">
    <location>
        <begin position="300"/>
        <end position="367"/>
    </location>
</feature>
<dbReference type="OrthoDB" id="9801814at2"/>
<evidence type="ECO:0000313" key="7">
    <source>
        <dbReference type="EMBL" id="RZS72700.1"/>
    </source>
</evidence>
<protein>
    <submittedName>
        <fullName evidence="7">Membrane fusion protein (Multidrug efflux system)</fullName>
    </submittedName>
</protein>
<feature type="domain" description="Multidrug resistance protein MdtA-like alpha-helical hairpin" evidence="3">
    <location>
        <begin position="104"/>
        <end position="174"/>
    </location>
</feature>
<feature type="domain" description="Multidrug resistance protein MdtA-like beta-barrel" evidence="5">
    <location>
        <begin position="210"/>
        <end position="293"/>
    </location>
</feature>
<gene>
    <name evidence="7" type="ORF">EV199_4623</name>
</gene>
<dbReference type="Gene3D" id="2.40.420.20">
    <property type="match status" value="1"/>
</dbReference>